<evidence type="ECO:0000313" key="1">
    <source>
        <dbReference type="EMBL" id="EPR79575.1"/>
    </source>
</evidence>
<dbReference type="GO" id="GO:0005643">
    <property type="term" value="C:nuclear pore"/>
    <property type="evidence" value="ECO:0007669"/>
    <property type="project" value="InterPro"/>
</dbReference>
<accession>S7W9H8</accession>
<dbReference type="Proteomes" id="UP000014978">
    <property type="component" value="Unassembled WGS sequence"/>
</dbReference>
<dbReference type="GO" id="GO:0006406">
    <property type="term" value="P:mRNA export from nucleus"/>
    <property type="evidence" value="ECO:0007669"/>
    <property type="project" value="InterPro"/>
</dbReference>
<keyword evidence="2" id="KW-1185">Reference proteome</keyword>
<comment type="caution">
    <text evidence="1">The sequence shown here is derived from an EMBL/GenBank/DDBJ whole genome shotgun (WGS) entry which is preliminary data.</text>
</comment>
<dbReference type="GO" id="GO:0000124">
    <property type="term" value="C:SAGA complex"/>
    <property type="evidence" value="ECO:0007669"/>
    <property type="project" value="InterPro"/>
</dbReference>
<dbReference type="InterPro" id="IPR018783">
    <property type="entry name" value="TF_ENY2"/>
</dbReference>
<dbReference type="InterPro" id="IPR038212">
    <property type="entry name" value="TF_EnY2_sf"/>
</dbReference>
<gene>
    <name evidence="1" type="ORF">SLOPH_2743</name>
</gene>
<reference evidence="2" key="1">
    <citation type="journal article" date="2013" name="PLoS Genet.">
        <title>The genome of Spraguea lophii and the basis of host-microsporidian interactions.</title>
        <authorList>
            <person name="Campbell S.E."/>
            <person name="Williams T.A."/>
            <person name="Yousuf A."/>
            <person name="Soanes D.M."/>
            <person name="Paszkiewicz K.H."/>
            <person name="Williams B.A.P."/>
        </authorList>
    </citation>
    <scope>NUCLEOTIDE SEQUENCE [LARGE SCALE GENOMIC DNA]</scope>
    <source>
        <strain evidence="2">42_110</strain>
    </source>
</reference>
<dbReference type="GO" id="GO:0003713">
    <property type="term" value="F:transcription coactivator activity"/>
    <property type="evidence" value="ECO:0007669"/>
    <property type="project" value="InterPro"/>
</dbReference>
<dbReference type="Gene3D" id="1.10.246.140">
    <property type="match status" value="1"/>
</dbReference>
<sequence length="85" mass="10155">MPEEINITPQNKEKLLNHLESLLKEDNLYEKLQSYATYLLDQDPNLNFDDLYSKIHEYLINNIPSTIHDKFYNAIKNEIKESEQK</sequence>
<dbReference type="HOGENOM" id="CLU_2514110_0_0_1"/>
<dbReference type="OrthoDB" id="2190341at2759"/>
<organism evidence="1 2">
    <name type="scientific">Spraguea lophii (strain 42_110)</name>
    <name type="common">Microsporidian parasite</name>
    <dbReference type="NCBI Taxonomy" id="1358809"/>
    <lineage>
        <taxon>Eukaryota</taxon>
        <taxon>Fungi</taxon>
        <taxon>Fungi incertae sedis</taxon>
        <taxon>Microsporidia</taxon>
        <taxon>Spragueidae</taxon>
        <taxon>Spraguea</taxon>
    </lineage>
</organism>
<dbReference type="VEuPathDB" id="MicrosporidiaDB:SLOPH_2743"/>
<evidence type="ECO:0000313" key="2">
    <source>
        <dbReference type="Proteomes" id="UP000014978"/>
    </source>
</evidence>
<dbReference type="InParanoid" id="S7W9H8"/>
<protein>
    <submittedName>
        <fullName evidence="1">Uncharacterized protein</fullName>
    </submittedName>
</protein>
<dbReference type="EMBL" id="ATCN01000195">
    <property type="protein sequence ID" value="EPR79575.1"/>
    <property type="molecule type" value="Genomic_DNA"/>
</dbReference>
<proteinExistence type="predicted"/>
<dbReference type="Pfam" id="PF10163">
    <property type="entry name" value="EnY2"/>
    <property type="match status" value="1"/>
</dbReference>
<dbReference type="AlphaFoldDB" id="S7W9H8"/>
<name>S7W9H8_SPRLO</name>